<dbReference type="InterPro" id="IPR041705">
    <property type="entry name" value="PIN_Sll0205"/>
</dbReference>
<keyword evidence="7" id="KW-1185">Reference proteome</keyword>
<dbReference type="Pfam" id="PF01850">
    <property type="entry name" value="PIN"/>
    <property type="match status" value="1"/>
</dbReference>
<evidence type="ECO:0000256" key="2">
    <source>
        <dbReference type="ARBA" id="ARBA00022723"/>
    </source>
</evidence>
<name>A0A3M2J618_9CELL</name>
<feature type="domain" description="PIN" evidence="5">
    <location>
        <begin position="4"/>
        <end position="118"/>
    </location>
</feature>
<dbReference type="Gene3D" id="3.40.50.1010">
    <property type="entry name" value="5'-nuclease"/>
    <property type="match status" value="1"/>
</dbReference>
<keyword evidence="2" id="KW-0479">Metal-binding</keyword>
<accession>A0A3M2J618</accession>
<proteinExistence type="predicted"/>
<evidence type="ECO:0000313" key="7">
    <source>
        <dbReference type="Proteomes" id="UP000269289"/>
    </source>
</evidence>
<keyword evidence="1" id="KW-0540">Nuclease</keyword>
<evidence type="ECO:0000256" key="3">
    <source>
        <dbReference type="ARBA" id="ARBA00022801"/>
    </source>
</evidence>
<dbReference type="InterPro" id="IPR002716">
    <property type="entry name" value="PIN_dom"/>
</dbReference>
<dbReference type="EMBL" id="RFFI01000046">
    <property type="protein sequence ID" value="RMI09552.1"/>
    <property type="molecule type" value="Genomic_DNA"/>
</dbReference>
<keyword evidence="3" id="KW-0378">Hydrolase</keyword>
<keyword evidence="4" id="KW-0460">Magnesium</keyword>
<dbReference type="PANTHER" id="PTHR36173:SF2">
    <property type="entry name" value="RIBONUCLEASE VAPC16"/>
    <property type="match status" value="1"/>
</dbReference>
<organism evidence="6 7">
    <name type="scientific">Cellulomonas triticagri</name>
    <dbReference type="NCBI Taxonomy" id="2483352"/>
    <lineage>
        <taxon>Bacteria</taxon>
        <taxon>Bacillati</taxon>
        <taxon>Actinomycetota</taxon>
        <taxon>Actinomycetes</taxon>
        <taxon>Micrococcales</taxon>
        <taxon>Cellulomonadaceae</taxon>
        <taxon>Cellulomonas</taxon>
    </lineage>
</organism>
<dbReference type="RefSeq" id="WP_122149261.1">
    <property type="nucleotide sequence ID" value="NZ_RFFI01000046.1"/>
</dbReference>
<dbReference type="SUPFAM" id="SSF88723">
    <property type="entry name" value="PIN domain-like"/>
    <property type="match status" value="1"/>
</dbReference>
<sequence>MSTYLLDTHVFLWLLADPDRVPEEVRSTLDDPRHDLAVSAASAMEIATKTRLGKLDGQPVLSSWRHAVAGIGARELPVTGEHGVLAGSLRWEHRDPFDRLLVAQAQLEPATLVTRDAAVVAYERVAVLRA</sequence>
<evidence type="ECO:0000259" key="5">
    <source>
        <dbReference type="Pfam" id="PF01850"/>
    </source>
</evidence>
<gene>
    <name evidence="6" type="ORF">EBM89_09840</name>
</gene>
<dbReference type="PANTHER" id="PTHR36173">
    <property type="entry name" value="RIBONUCLEASE VAPC16-RELATED"/>
    <property type="match status" value="1"/>
</dbReference>
<comment type="caution">
    <text evidence="6">The sequence shown here is derived from an EMBL/GenBank/DDBJ whole genome shotgun (WGS) entry which is preliminary data.</text>
</comment>
<dbReference type="AlphaFoldDB" id="A0A3M2J618"/>
<dbReference type="CDD" id="cd09872">
    <property type="entry name" value="PIN_Sll0205-like"/>
    <property type="match status" value="1"/>
</dbReference>
<dbReference type="GO" id="GO:0016787">
    <property type="term" value="F:hydrolase activity"/>
    <property type="evidence" value="ECO:0007669"/>
    <property type="project" value="UniProtKB-KW"/>
</dbReference>
<dbReference type="OrthoDB" id="9798990at2"/>
<evidence type="ECO:0000256" key="1">
    <source>
        <dbReference type="ARBA" id="ARBA00022722"/>
    </source>
</evidence>
<dbReference type="GO" id="GO:0046872">
    <property type="term" value="F:metal ion binding"/>
    <property type="evidence" value="ECO:0007669"/>
    <property type="project" value="UniProtKB-KW"/>
</dbReference>
<protein>
    <submittedName>
        <fullName evidence="6">Type II toxin-antitoxin system VapC family toxin</fullName>
    </submittedName>
</protein>
<dbReference type="GO" id="GO:0004518">
    <property type="term" value="F:nuclease activity"/>
    <property type="evidence" value="ECO:0007669"/>
    <property type="project" value="UniProtKB-KW"/>
</dbReference>
<dbReference type="InterPro" id="IPR029060">
    <property type="entry name" value="PIN-like_dom_sf"/>
</dbReference>
<evidence type="ECO:0000256" key="4">
    <source>
        <dbReference type="ARBA" id="ARBA00022842"/>
    </source>
</evidence>
<reference evidence="6 7" key="1">
    <citation type="submission" date="2018-10" db="EMBL/GenBank/DDBJ databases">
        <title>Isolation, diversity and antifungal activity of actinobacteria from wheat.</title>
        <authorList>
            <person name="Han C."/>
        </authorList>
    </citation>
    <scope>NUCLEOTIDE SEQUENCE [LARGE SCALE GENOMIC DNA]</scope>
    <source>
        <strain evidence="6 7">NEAU-YY56</strain>
    </source>
</reference>
<evidence type="ECO:0000313" key="6">
    <source>
        <dbReference type="EMBL" id="RMI09552.1"/>
    </source>
</evidence>
<dbReference type="Proteomes" id="UP000269289">
    <property type="component" value="Unassembled WGS sequence"/>
</dbReference>
<dbReference type="InterPro" id="IPR052919">
    <property type="entry name" value="TA_system_RNase"/>
</dbReference>